<accession>A0AAV7CLT0</accession>
<dbReference type="EMBL" id="WNYA01000002">
    <property type="protein sequence ID" value="KAG8585999.1"/>
    <property type="molecule type" value="Genomic_DNA"/>
</dbReference>
<dbReference type="Proteomes" id="UP000824782">
    <property type="component" value="Unassembled WGS sequence"/>
</dbReference>
<sequence length="85" mass="10068">MYLHLHTEEVKCLSGSFTVLSNIMKTWMKRQVPISSLLERNLQSQIGRKVLHLSTIHRSVLWLWKDSFKYQELATTFYDQCRLPG</sequence>
<organism evidence="1 2">
    <name type="scientific">Engystomops pustulosus</name>
    <name type="common">Tungara frog</name>
    <name type="synonym">Physalaemus pustulosus</name>
    <dbReference type="NCBI Taxonomy" id="76066"/>
    <lineage>
        <taxon>Eukaryota</taxon>
        <taxon>Metazoa</taxon>
        <taxon>Chordata</taxon>
        <taxon>Craniata</taxon>
        <taxon>Vertebrata</taxon>
        <taxon>Euteleostomi</taxon>
        <taxon>Amphibia</taxon>
        <taxon>Batrachia</taxon>
        <taxon>Anura</taxon>
        <taxon>Neobatrachia</taxon>
        <taxon>Hyloidea</taxon>
        <taxon>Leptodactylidae</taxon>
        <taxon>Leiuperinae</taxon>
        <taxon>Engystomops</taxon>
    </lineage>
</organism>
<protein>
    <submittedName>
        <fullName evidence="1">Uncharacterized protein</fullName>
    </submittedName>
</protein>
<evidence type="ECO:0000313" key="2">
    <source>
        <dbReference type="Proteomes" id="UP000824782"/>
    </source>
</evidence>
<gene>
    <name evidence="1" type="ORF">GDO81_005204</name>
</gene>
<dbReference type="AlphaFoldDB" id="A0AAV7CLT0"/>
<name>A0AAV7CLT0_ENGPU</name>
<comment type="caution">
    <text evidence="1">The sequence shown here is derived from an EMBL/GenBank/DDBJ whole genome shotgun (WGS) entry which is preliminary data.</text>
</comment>
<keyword evidence="2" id="KW-1185">Reference proteome</keyword>
<proteinExistence type="predicted"/>
<evidence type="ECO:0000313" key="1">
    <source>
        <dbReference type="EMBL" id="KAG8585999.1"/>
    </source>
</evidence>
<reference evidence="1" key="1">
    <citation type="thesis" date="2020" institute="ProQuest LLC" country="789 East Eisenhower Parkway, Ann Arbor, MI, USA">
        <title>Comparative Genomics and Chromosome Evolution.</title>
        <authorList>
            <person name="Mudd A.B."/>
        </authorList>
    </citation>
    <scope>NUCLEOTIDE SEQUENCE</scope>
    <source>
        <strain evidence="1">237g6f4</strain>
        <tissue evidence="1">Blood</tissue>
    </source>
</reference>